<name>A0A386UMU9_9RHOB</name>
<organism evidence="1 2">
    <name type="scientific">Paracoccus yeei</name>
    <dbReference type="NCBI Taxonomy" id="147645"/>
    <lineage>
        <taxon>Bacteria</taxon>
        <taxon>Pseudomonadati</taxon>
        <taxon>Pseudomonadota</taxon>
        <taxon>Alphaproteobacteria</taxon>
        <taxon>Rhodobacterales</taxon>
        <taxon>Paracoccaceae</taxon>
        <taxon>Paracoccus</taxon>
    </lineage>
</organism>
<gene>
    <name evidence="1" type="ORF">PY32053_01524</name>
</gene>
<dbReference type="AlphaFoldDB" id="A0A386UMU9"/>
<dbReference type="EMBL" id="CP031078">
    <property type="protein sequence ID" value="AYF01152.1"/>
    <property type="molecule type" value="Genomic_DNA"/>
</dbReference>
<evidence type="ECO:0000313" key="1">
    <source>
        <dbReference type="EMBL" id="AYF01152.1"/>
    </source>
</evidence>
<protein>
    <submittedName>
        <fullName evidence="1">Uncharacterized protein</fullName>
    </submittedName>
</protein>
<sequence>MHAGHAFGQNLQLRSRRSFLSADYRRTWRMFAVGEIKSFPPLARR</sequence>
<evidence type="ECO:0000313" key="2">
    <source>
        <dbReference type="Proteomes" id="UP000272010"/>
    </source>
</evidence>
<accession>A0A386UMU9</accession>
<reference evidence="2" key="1">
    <citation type="submission" date="2018-07" db="EMBL/GenBank/DDBJ databases">
        <title>Genome Structure of the Opportunistic Pathogen Paracoccus yeei (Alphaproteobacteria) and Identification of Putative Virulence Factors.</title>
        <authorList>
            <person name="Lasek R."/>
            <person name="Szuplewska M."/>
            <person name="Mitura M."/>
            <person name="Decewicz P."/>
            <person name="Chmielowska C."/>
            <person name="Pawlot A."/>
            <person name="Sentkowska D."/>
            <person name="Czarnecki J."/>
            <person name="Bartosik D."/>
        </authorList>
    </citation>
    <scope>NUCLEOTIDE SEQUENCE [LARGE SCALE GENOMIC DNA]</scope>
    <source>
        <strain evidence="2">CCUG 32053</strain>
    </source>
</reference>
<dbReference type="Proteomes" id="UP000272010">
    <property type="component" value="Chromosome"/>
</dbReference>
<proteinExistence type="predicted"/>